<name>A0A966DUL6_9SPHI</name>
<dbReference type="GO" id="GO:0016757">
    <property type="term" value="F:glycosyltransferase activity"/>
    <property type="evidence" value="ECO:0007669"/>
    <property type="project" value="InterPro"/>
</dbReference>
<dbReference type="PANTHER" id="PTHR12526">
    <property type="entry name" value="GLYCOSYLTRANSFERASE"/>
    <property type="match status" value="1"/>
</dbReference>
<accession>A0A966DUL6</accession>
<dbReference type="InterPro" id="IPR001296">
    <property type="entry name" value="Glyco_trans_1"/>
</dbReference>
<dbReference type="RefSeq" id="WP_166586524.1">
    <property type="nucleotide sequence ID" value="NZ_WWEO01000043.1"/>
</dbReference>
<dbReference type="Pfam" id="PF00534">
    <property type="entry name" value="Glycos_transf_1"/>
    <property type="match status" value="1"/>
</dbReference>
<feature type="domain" description="Glycosyltransferase subfamily 4-like N-terminal" evidence="2">
    <location>
        <begin position="13"/>
        <end position="173"/>
    </location>
</feature>
<comment type="caution">
    <text evidence="3">The sequence shown here is derived from an EMBL/GenBank/DDBJ whole genome shotgun (WGS) entry which is preliminary data.</text>
</comment>
<gene>
    <name evidence="3" type="ORF">GSY63_14385</name>
</gene>
<dbReference type="CDD" id="cd03820">
    <property type="entry name" value="GT4_AmsD-like"/>
    <property type="match status" value="1"/>
</dbReference>
<sequence>MKISFLIGGMDSGGAERVISILSNWFSARHKVNIISWNNNESFYALNENIIHQKLDLTYNNSYRNHLAFNIKRVNSLRKLLKSTKPDVLISFITPNNVLAICAAKTVGIPVIVSERGELFSADISPFWQRLRKMTYRFADALVLQTHEAKEIAIRKHLQARRNVVIANPISVDTEPIPEKEKVILFAGRLSKDKSVKDLLTAFSRLINQYPDYSLWIVGEGTEKEALMTTAVEIGIVSKTVFWGTQKDVKPFYHKASIFVLPSISEGFPNVLLEAMNYKAIVVSSNCPMGPKEIIQNGVNGFLYEPGDINQLELYLNRIMSNPPELSKLTDVALKSLDKYAIDNISQEWENIINEVKKAINKF</sequence>
<dbReference type="SUPFAM" id="SSF53756">
    <property type="entry name" value="UDP-Glycosyltransferase/glycogen phosphorylase"/>
    <property type="match status" value="1"/>
</dbReference>
<keyword evidence="4" id="KW-1185">Reference proteome</keyword>
<reference evidence="3" key="1">
    <citation type="submission" date="2020-01" db="EMBL/GenBank/DDBJ databases">
        <authorList>
            <person name="Seo Y.L."/>
        </authorList>
    </citation>
    <scope>NUCLEOTIDE SEQUENCE</scope>
    <source>
        <strain evidence="3">R11</strain>
    </source>
</reference>
<dbReference type="InterPro" id="IPR028098">
    <property type="entry name" value="Glyco_trans_4-like_N"/>
</dbReference>
<evidence type="ECO:0000259" key="2">
    <source>
        <dbReference type="Pfam" id="PF13439"/>
    </source>
</evidence>
<dbReference type="EMBL" id="WWEO01000043">
    <property type="protein sequence ID" value="NCD70552.1"/>
    <property type="molecule type" value="Genomic_DNA"/>
</dbReference>
<proteinExistence type="predicted"/>
<organism evidence="3 4">
    <name type="scientific">Mucilaginibacter agri</name>
    <dbReference type="NCBI Taxonomy" id="2695265"/>
    <lineage>
        <taxon>Bacteria</taxon>
        <taxon>Pseudomonadati</taxon>
        <taxon>Bacteroidota</taxon>
        <taxon>Sphingobacteriia</taxon>
        <taxon>Sphingobacteriales</taxon>
        <taxon>Sphingobacteriaceae</taxon>
        <taxon>Mucilaginibacter</taxon>
    </lineage>
</organism>
<feature type="domain" description="Glycosyl transferase family 1" evidence="1">
    <location>
        <begin position="175"/>
        <end position="329"/>
    </location>
</feature>
<evidence type="ECO:0000313" key="4">
    <source>
        <dbReference type="Proteomes" id="UP000638732"/>
    </source>
</evidence>
<dbReference type="Proteomes" id="UP000638732">
    <property type="component" value="Unassembled WGS sequence"/>
</dbReference>
<dbReference type="AlphaFoldDB" id="A0A966DUL6"/>
<protein>
    <submittedName>
        <fullName evidence="3">Glycosyltransferase</fullName>
    </submittedName>
</protein>
<evidence type="ECO:0000313" key="3">
    <source>
        <dbReference type="EMBL" id="NCD70552.1"/>
    </source>
</evidence>
<reference evidence="3" key="2">
    <citation type="submission" date="2020-10" db="EMBL/GenBank/DDBJ databases">
        <title>Mucilaginibacter sp. nov., isolated from soil.</title>
        <authorList>
            <person name="Jeon C.O."/>
        </authorList>
    </citation>
    <scope>NUCLEOTIDE SEQUENCE</scope>
    <source>
        <strain evidence="3">R11</strain>
    </source>
</reference>
<evidence type="ECO:0000259" key="1">
    <source>
        <dbReference type="Pfam" id="PF00534"/>
    </source>
</evidence>
<dbReference type="Pfam" id="PF13439">
    <property type="entry name" value="Glyco_transf_4"/>
    <property type="match status" value="1"/>
</dbReference>
<dbReference type="Gene3D" id="3.40.50.2000">
    <property type="entry name" value="Glycogen Phosphorylase B"/>
    <property type="match status" value="2"/>
</dbReference>